<accession>A0ABQ0L975</accession>
<protein>
    <recommendedName>
        <fullName evidence="3">F-box domain-containing protein</fullName>
    </recommendedName>
</protein>
<keyword evidence="2" id="KW-1185">Reference proteome</keyword>
<organism evidence="1 2">
    <name type="scientific">Mycena chlorophos</name>
    <name type="common">Agaric fungus</name>
    <name type="synonym">Agaricus chlorophos</name>
    <dbReference type="NCBI Taxonomy" id="658473"/>
    <lineage>
        <taxon>Eukaryota</taxon>
        <taxon>Fungi</taxon>
        <taxon>Dikarya</taxon>
        <taxon>Basidiomycota</taxon>
        <taxon>Agaricomycotina</taxon>
        <taxon>Agaricomycetes</taxon>
        <taxon>Agaricomycetidae</taxon>
        <taxon>Agaricales</taxon>
        <taxon>Marasmiineae</taxon>
        <taxon>Mycenaceae</taxon>
        <taxon>Mycena</taxon>
    </lineage>
</organism>
<dbReference type="Gene3D" id="3.80.10.10">
    <property type="entry name" value="Ribonuclease Inhibitor"/>
    <property type="match status" value="1"/>
</dbReference>
<gene>
    <name evidence="1" type="ORF">MCHLO_05168</name>
</gene>
<proteinExistence type="predicted"/>
<evidence type="ECO:0000313" key="1">
    <source>
        <dbReference type="EMBL" id="GAT47720.1"/>
    </source>
</evidence>
<evidence type="ECO:0000313" key="2">
    <source>
        <dbReference type="Proteomes" id="UP000815677"/>
    </source>
</evidence>
<evidence type="ECO:0008006" key="3">
    <source>
        <dbReference type="Google" id="ProtNLM"/>
    </source>
</evidence>
<name>A0ABQ0L975_MYCCL</name>
<sequence length="505" mass="56091">MHPALRTSELVDIIATFLADDSEPSLFALAQTCRTLSGPALDHLWQLQTTLDNLIKCLPRITRDLTTKDWTSAVNYSRRIQNLAFSPETVPCVSILRAIAVFGSATLLPRLREFECPALDTIHPLESAFLLPTIRRLQLIDVPSDAFDVIASSELRIETLTELALVSKSAGVVLDRLGTIVDSLRVVERLVLDHVPDAILRRLSELPELAYLRLETPIEDATHTTFCFPALHSLDLIGTSAEYATQFVEKLPQSCHLRWLMIQIQPSPADDIASLYATIANRISPSTLCYLGVDTVTVDEETIMPYPLPRPHLADFVVEGPALNPLLRFSHLCWLTLQPPVGFDLDEEMAWAMARAWPKLTHLQLGAASRARPIQPSLPISALDAFAQHTPHLQTLLIDVDAIQASPPAHVTRLQSALKDVYFGVSPIIDTRAVVVLLQTIFPNVRVKPPGDWGWDEMIRRTGQGLDAFGSLGRVYRGRWQEVADALCETKTKRTIGNVLQKANE</sequence>
<dbReference type="Proteomes" id="UP000815677">
    <property type="component" value="Unassembled WGS sequence"/>
</dbReference>
<reference evidence="1" key="1">
    <citation type="submission" date="2014-09" db="EMBL/GenBank/DDBJ databases">
        <title>Genome sequence of the luminous mushroom Mycena chlorophos for searching fungal bioluminescence genes.</title>
        <authorList>
            <person name="Tanaka Y."/>
            <person name="Kasuga D."/>
            <person name="Oba Y."/>
            <person name="Hase S."/>
            <person name="Sato K."/>
            <person name="Oba Y."/>
            <person name="Sakakibara Y."/>
        </authorList>
    </citation>
    <scope>NUCLEOTIDE SEQUENCE</scope>
</reference>
<dbReference type="EMBL" id="DF843908">
    <property type="protein sequence ID" value="GAT47720.1"/>
    <property type="molecule type" value="Genomic_DNA"/>
</dbReference>
<dbReference type="InterPro" id="IPR032675">
    <property type="entry name" value="LRR_dom_sf"/>
</dbReference>